<evidence type="ECO:0000256" key="11">
    <source>
        <dbReference type="ARBA" id="ARBA00023136"/>
    </source>
</evidence>
<evidence type="ECO:0000256" key="1">
    <source>
        <dbReference type="ARBA" id="ARBA00004609"/>
    </source>
</evidence>
<dbReference type="EC" id="2.4.2.31" evidence="16"/>
<evidence type="ECO:0000256" key="18">
    <source>
        <dbReference type="SAM" id="Phobius"/>
    </source>
</evidence>
<keyword evidence="11 18" id="KW-0472">Membrane</keyword>
<feature type="region of interest" description="Disordered" evidence="17">
    <location>
        <begin position="308"/>
        <end position="365"/>
    </location>
</feature>
<dbReference type="GO" id="GO:0016779">
    <property type="term" value="F:nucleotidyltransferase activity"/>
    <property type="evidence" value="ECO:0007669"/>
    <property type="project" value="UniProtKB-KW"/>
</dbReference>
<comment type="catalytic activity">
    <reaction evidence="15 16">
        <text>L-arginyl-[protein] + NAD(+) = N(omega)-(ADP-D-ribosyl)-L-arginyl-[protein] + nicotinamide + H(+)</text>
        <dbReference type="Rhea" id="RHEA:19149"/>
        <dbReference type="Rhea" id="RHEA-COMP:10532"/>
        <dbReference type="Rhea" id="RHEA-COMP:15087"/>
        <dbReference type="ChEBI" id="CHEBI:15378"/>
        <dbReference type="ChEBI" id="CHEBI:17154"/>
        <dbReference type="ChEBI" id="CHEBI:29965"/>
        <dbReference type="ChEBI" id="CHEBI:57540"/>
        <dbReference type="ChEBI" id="CHEBI:142554"/>
        <dbReference type="EC" id="2.4.2.31"/>
    </reaction>
</comment>
<evidence type="ECO:0000256" key="3">
    <source>
        <dbReference type="ARBA" id="ARBA00022475"/>
    </source>
</evidence>
<evidence type="ECO:0000256" key="9">
    <source>
        <dbReference type="ARBA" id="ARBA00022857"/>
    </source>
</evidence>
<dbReference type="AlphaFoldDB" id="A0A8B8R9D2"/>
<dbReference type="SUPFAM" id="SSF56399">
    <property type="entry name" value="ADP-ribosylation"/>
    <property type="match status" value="1"/>
</dbReference>
<evidence type="ECO:0000256" key="6">
    <source>
        <dbReference type="ARBA" id="ARBA00022679"/>
    </source>
</evidence>
<dbReference type="GO" id="GO:0106274">
    <property type="term" value="F:NAD+-protein-arginine ADP-ribosyltransferase activity"/>
    <property type="evidence" value="ECO:0007669"/>
    <property type="project" value="UniProtKB-EC"/>
</dbReference>
<dbReference type="PROSITE" id="PS01291">
    <property type="entry name" value="ART"/>
    <property type="match status" value="1"/>
</dbReference>
<evidence type="ECO:0000256" key="2">
    <source>
        <dbReference type="ARBA" id="ARBA00009558"/>
    </source>
</evidence>
<organism evidence="19 20">
    <name type="scientific">Camelus ferus</name>
    <name type="common">Wild bactrian camel</name>
    <name type="synonym">Camelus bactrianus ferus</name>
    <dbReference type="NCBI Taxonomy" id="419612"/>
    <lineage>
        <taxon>Eukaryota</taxon>
        <taxon>Metazoa</taxon>
        <taxon>Chordata</taxon>
        <taxon>Craniata</taxon>
        <taxon>Vertebrata</taxon>
        <taxon>Euteleostomi</taxon>
        <taxon>Mammalia</taxon>
        <taxon>Eutheria</taxon>
        <taxon>Laurasiatheria</taxon>
        <taxon>Artiodactyla</taxon>
        <taxon>Tylopoda</taxon>
        <taxon>Camelidae</taxon>
        <taxon>Camelus</taxon>
    </lineage>
</organism>
<gene>
    <name evidence="20" type="primary">ART3</name>
</gene>
<dbReference type="GeneID" id="102521392"/>
<dbReference type="Proteomes" id="UP000694856">
    <property type="component" value="Chromosome 2"/>
</dbReference>
<dbReference type="CTD" id="419"/>
<keyword evidence="7" id="KW-0548">Nucleotidyltransferase</keyword>
<comment type="similarity">
    <text evidence="2 16">Belongs to the Arg-specific ADP-ribosyltransferase family.</text>
</comment>
<evidence type="ECO:0000256" key="4">
    <source>
        <dbReference type="ARBA" id="ARBA00022622"/>
    </source>
</evidence>
<keyword evidence="4" id="KW-0336">GPI-anchor</keyword>
<dbReference type="FunFam" id="3.90.176.10:FF:000002">
    <property type="entry name" value="NAD(P)(+)--arginine ADP-ribosyltransferase"/>
    <property type="match status" value="1"/>
</dbReference>
<evidence type="ECO:0000256" key="15">
    <source>
        <dbReference type="ARBA" id="ARBA00047597"/>
    </source>
</evidence>
<sequence length="393" mass="44254">MYVRSQVSSFGSPNSLSSLFLWLLQHYRCFPKRKMKTGYFAVVTVLLAPMILMDIFQVKAEILDMADNAFDDEYLKCTDRMEIKYVPQLLKEEKTSLQLLEDVWENAKAKWEVRKTQLFLPVSFKDNHGIALMAYISEAQEQTSFYRLFSEAVKMAGQSRKDYIYGFQFKAFHFYLTKALQLLRRSCEDSYKNVVYSINQNTSFTFGGLNQARFGHFTLAYSAKPQAANDQVLLTIHTCFGVAIENFFDKESERIILIPLNEIFHVSQNEAGNNLILQSTNKTCSHYECAFLGGLKTANCVENMGMKNQESTDLPGMKGQEATQIPGTKMLQPDEKPEDESQAINNPTPAPAPAPVPGPKTHPSASSGKMLLPIFGTFITLISGSAINLFVAL</sequence>
<comment type="subcellular location">
    <subcellularLocation>
        <location evidence="1">Cell membrane</location>
        <topology evidence="1">Lipid-anchor</topology>
        <topology evidence="1">GPI-anchor</topology>
    </subcellularLocation>
</comment>
<dbReference type="PANTHER" id="PTHR10339">
    <property type="entry name" value="ADP-RIBOSYLTRANSFERASE"/>
    <property type="match status" value="1"/>
</dbReference>
<evidence type="ECO:0000256" key="13">
    <source>
        <dbReference type="ARBA" id="ARBA00023180"/>
    </source>
</evidence>
<keyword evidence="3" id="KW-1003">Cell membrane</keyword>
<dbReference type="PRINTS" id="PR00970">
    <property type="entry name" value="RIBTRNSFRASE"/>
</dbReference>
<dbReference type="InterPro" id="IPR000768">
    <property type="entry name" value="ART"/>
</dbReference>
<accession>A0A8B8R9D2</accession>
<evidence type="ECO:0000256" key="17">
    <source>
        <dbReference type="SAM" id="MobiDB-lite"/>
    </source>
</evidence>
<keyword evidence="5 16" id="KW-0328">Glycosyltransferase</keyword>
<evidence type="ECO:0000256" key="10">
    <source>
        <dbReference type="ARBA" id="ARBA00023027"/>
    </source>
</evidence>
<keyword evidence="12" id="KW-1015">Disulfide bond</keyword>
<proteinExistence type="inferred from homology"/>
<evidence type="ECO:0000313" key="19">
    <source>
        <dbReference type="Proteomes" id="UP000694856"/>
    </source>
</evidence>
<keyword evidence="13" id="KW-0325">Glycoprotein</keyword>
<name>A0A8B8R9D2_CAMFR</name>
<feature type="transmembrane region" description="Helical" evidence="18">
    <location>
        <begin position="37"/>
        <end position="56"/>
    </location>
</feature>
<keyword evidence="6 16" id="KW-0808">Transferase</keyword>
<reference evidence="20" key="1">
    <citation type="submission" date="2025-08" db="UniProtKB">
        <authorList>
            <consortium name="RefSeq"/>
        </authorList>
    </citation>
    <scope>IDENTIFICATION</scope>
    <source>
        <tissue evidence="20">Ear skin</tissue>
    </source>
</reference>
<dbReference type="InterPro" id="IPR050999">
    <property type="entry name" value="ADP-ribosyltransferase_ARG"/>
</dbReference>
<evidence type="ECO:0000256" key="5">
    <source>
        <dbReference type="ARBA" id="ARBA00022676"/>
    </source>
</evidence>
<evidence type="ECO:0000256" key="7">
    <source>
        <dbReference type="ARBA" id="ARBA00022695"/>
    </source>
</evidence>
<evidence type="ECO:0000313" key="20">
    <source>
        <dbReference type="RefSeq" id="XP_032313639.1"/>
    </source>
</evidence>
<keyword evidence="18" id="KW-1133">Transmembrane helix</keyword>
<keyword evidence="8" id="KW-0732">Signal</keyword>
<dbReference type="PANTHER" id="PTHR10339:SF4">
    <property type="entry name" value="ECTO-ADP-RIBOSYLTRANSFERASE 3"/>
    <property type="match status" value="1"/>
</dbReference>
<feature type="transmembrane region" description="Helical" evidence="18">
    <location>
        <begin position="370"/>
        <end position="391"/>
    </location>
</feature>
<keyword evidence="14" id="KW-0449">Lipoprotein</keyword>
<evidence type="ECO:0000256" key="8">
    <source>
        <dbReference type="ARBA" id="ARBA00022729"/>
    </source>
</evidence>
<evidence type="ECO:0000256" key="14">
    <source>
        <dbReference type="ARBA" id="ARBA00023288"/>
    </source>
</evidence>
<evidence type="ECO:0000256" key="12">
    <source>
        <dbReference type="ARBA" id="ARBA00023157"/>
    </source>
</evidence>
<keyword evidence="19" id="KW-1185">Reference proteome</keyword>
<keyword evidence="18" id="KW-0812">Transmembrane</keyword>
<dbReference type="GO" id="GO:0098552">
    <property type="term" value="C:side of membrane"/>
    <property type="evidence" value="ECO:0007669"/>
    <property type="project" value="UniProtKB-KW"/>
</dbReference>
<protein>
    <recommendedName>
        <fullName evidence="16">NAD(P)(+)--arginine ADP-ribosyltransferase</fullName>
        <ecNumber evidence="16">2.4.2.31</ecNumber>
    </recommendedName>
    <alternativeName>
        <fullName evidence="16">Mono(ADP-ribosyl)transferase</fullName>
    </alternativeName>
</protein>
<evidence type="ECO:0000256" key="16">
    <source>
        <dbReference type="RuleBase" id="RU361228"/>
    </source>
</evidence>
<keyword evidence="10 16" id="KW-0520">NAD</keyword>
<dbReference type="Pfam" id="PF01129">
    <property type="entry name" value="ART"/>
    <property type="match status" value="1"/>
</dbReference>
<dbReference type="Gene3D" id="3.90.176.10">
    <property type="entry name" value="Toxin ADP-ribosyltransferase, Chain A, domain 1"/>
    <property type="match status" value="1"/>
</dbReference>
<dbReference type="PROSITE" id="PS51996">
    <property type="entry name" value="TR_MART"/>
    <property type="match status" value="1"/>
</dbReference>
<dbReference type="GO" id="GO:0003950">
    <property type="term" value="F:NAD+ poly-ADP-ribosyltransferase activity"/>
    <property type="evidence" value="ECO:0007669"/>
    <property type="project" value="TreeGrafter"/>
</dbReference>
<dbReference type="RefSeq" id="XP_032313639.1">
    <property type="nucleotide sequence ID" value="XM_032457748.1"/>
</dbReference>
<dbReference type="GO" id="GO:0005886">
    <property type="term" value="C:plasma membrane"/>
    <property type="evidence" value="ECO:0007669"/>
    <property type="project" value="UniProtKB-SubCell"/>
</dbReference>
<keyword evidence="9 16" id="KW-0521">NADP</keyword>
<feature type="compositionally biased region" description="Pro residues" evidence="17">
    <location>
        <begin position="348"/>
        <end position="360"/>
    </location>
</feature>